<dbReference type="AlphaFoldDB" id="A0AA90NL36"/>
<dbReference type="EMBL" id="JASXSV010000008">
    <property type="protein sequence ID" value="MDP0588939.1"/>
    <property type="molecule type" value="Genomic_DNA"/>
</dbReference>
<dbReference type="GO" id="GO:0009055">
    <property type="term" value="F:electron transfer activity"/>
    <property type="evidence" value="ECO:0007669"/>
    <property type="project" value="InterPro"/>
</dbReference>
<proteinExistence type="predicted"/>
<dbReference type="InterPro" id="IPR004852">
    <property type="entry name" value="Di-haem_cyt_c_peroxidsae"/>
</dbReference>
<evidence type="ECO:0000256" key="1">
    <source>
        <dbReference type="SAM" id="MobiDB-lite"/>
    </source>
</evidence>
<dbReference type="InterPro" id="IPR036909">
    <property type="entry name" value="Cyt_c-like_dom_sf"/>
</dbReference>
<protein>
    <submittedName>
        <fullName evidence="3">Cytochrome-c peroxidase</fullName>
    </submittedName>
</protein>
<keyword evidence="3" id="KW-0560">Oxidoreductase</keyword>
<dbReference type="Pfam" id="PF03150">
    <property type="entry name" value="CCP_MauG"/>
    <property type="match status" value="1"/>
</dbReference>
<evidence type="ECO:0000313" key="3">
    <source>
        <dbReference type="EMBL" id="MDP0588939.1"/>
    </source>
</evidence>
<keyword evidence="4" id="KW-1185">Reference proteome</keyword>
<dbReference type="GO" id="GO:0004601">
    <property type="term" value="F:peroxidase activity"/>
    <property type="evidence" value="ECO:0007669"/>
    <property type="project" value="UniProtKB-KW"/>
</dbReference>
<comment type="caution">
    <text evidence="3">The sequence shown here is derived from an EMBL/GenBank/DDBJ whole genome shotgun (WGS) entry which is preliminary data.</text>
</comment>
<evidence type="ECO:0000313" key="4">
    <source>
        <dbReference type="Proteomes" id="UP001178148"/>
    </source>
</evidence>
<evidence type="ECO:0000259" key="2">
    <source>
        <dbReference type="Pfam" id="PF03150"/>
    </source>
</evidence>
<dbReference type="Proteomes" id="UP001178148">
    <property type="component" value="Unassembled WGS sequence"/>
</dbReference>
<dbReference type="SUPFAM" id="SSF46626">
    <property type="entry name" value="Cytochrome c"/>
    <property type="match status" value="1"/>
</dbReference>
<organism evidence="3 4">
    <name type="scientific">Candidatus Endonucleibacter bathymodioli</name>
    <dbReference type="NCBI Taxonomy" id="539814"/>
    <lineage>
        <taxon>Bacteria</taxon>
        <taxon>Pseudomonadati</taxon>
        <taxon>Pseudomonadota</taxon>
        <taxon>Gammaproteobacteria</taxon>
        <taxon>Oceanospirillales</taxon>
        <taxon>Endozoicomonadaceae</taxon>
        <taxon>Candidatus Endonucleibacter</taxon>
    </lineage>
</organism>
<gene>
    <name evidence="3" type="ORF">QS748_07005</name>
</gene>
<sequence>MGWQRAKDLKAQAGGPIENPKEMASNHKLVVEVITSIPAYKKEFKLALGSDKVDIDGITTAISEFEKTLITPNSRLPMESLNKHVCFLPTLKNPNLNLWCIYLSYGRIFR</sequence>
<feature type="compositionally biased region" description="Basic and acidic residues" evidence="1">
    <location>
        <begin position="1"/>
        <end position="10"/>
    </location>
</feature>
<keyword evidence="3" id="KW-0575">Peroxidase</keyword>
<dbReference type="Gene3D" id="1.10.760.10">
    <property type="entry name" value="Cytochrome c-like domain"/>
    <property type="match status" value="1"/>
</dbReference>
<reference evidence="3 4" key="1">
    <citation type="journal article" date="2023" name="bioRxiv">
        <title>An intranuclear bacterial parasite of deep-sea mussels expresses apoptosis inhibitors acquired from its host.</title>
        <authorList>
            <person name="Gonzalez Porras M.A."/>
            <person name="Assie A."/>
            <person name="Tietjen M."/>
            <person name="Violette M."/>
            <person name="Kleiner M."/>
            <person name="Gruber-Vodicka H."/>
            <person name="Dubilier N."/>
            <person name="Leisch N."/>
        </authorList>
    </citation>
    <scope>NUCLEOTIDE SEQUENCE [LARGE SCALE GENOMIC DNA]</scope>
    <source>
        <strain evidence="3">IAP13</strain>
    </source>
</reference>
<feature type="domain" description="Di-haem cytochrome c peroxidase" evidence="2">
    <location>
        <begin position="4"/>
        <end position="75"/>
    </location>
</feature>
<dbReference type="GO" id="GO:0020037">
    <property type="term" value="F:heme binding"/>
    <property type="evidence" value="ECO:0007669"/>
    <property type="project" value="InterPro"/>
</dbReference>
<accession>A0AA90NL36</accession>
<name>A0AA90NL36_9GAMM</name>
<feature type="region of interest" description="Disordered" evidence="1">
    <location>
        <begin position="1"/>
        <end position="20"/>
    </location>
</feature>